<dbReference type="Pfam" id="PF00350">
    <property type="entry name" value="Dynamin_N"/>
    <property type="match status" value="1"/>
</dbReference>
<protein>
    <recommendedName>
        <fullName evidence="6">G domain-containing protein</fullName>
    </recommendedName>
</protein>
<feature type="domain" description="DUF7605" evidence="3">
    <location>
        <begin position="633"/>
        <end position="795"/>
    </location>
</feature>
<dbReference type="PANTHER" id="PTHR36681:SF3">
    <property type="entry name" value="NUCLEAR GTPASE, GERMINAL CENTER-ASSOCIATED, TANDEM DUPLICATE 3"/>
    <property type="match status" value="1"/>
</dbReference>
<dbReference type="SUPFAM" id="SSF52540">
    <property type="entry name" value="P-loop containing nucleoside triphosphate hydrolases"/>
    <property type="match status" value="1"/>
</dbReference>
<dbReference type="HOGENOM" id="CLU_314724_0_0_1"/>
<dbReference type="GeneID" id="19109390"/>
<name>M2M3B8_BAUPA</name>
<keyword evidence="5" id="KW-1185">Reference proteome</keyword>
<evidence type="ECO:0008006" key="6">
    <source>
        <dbReference type="Google" id="ProtNLM"/>
    </source>
</evidence>
<organism evidence="4 5">
    <name type="scientific">Baudoinia panamericana (strain UAMH 10762)</name>
    <name type="common">Angels' share fungus</name>
    <name type="synonym">Baudoinia compniacensis (strain UAMH 10762)</name>
    <dbReference type="NCBI Taxonomy" id="717646"/>
    <lineage>
        <taxon>Eukaryota</taxon>
        <taxon>Fungi</taxon>
        <taxon>Dikarya</taxon>
        <taxon>Ascomycota</taxon>
        <taxon>Pezizomycotina</taxon>
        <taxon>Dothideomycetes</taxon>
        <taxon>Dothideomycetidae</taxon>
        <taxon>Mycosphaerellales</taxon>
        <taxon>Teratosphaeriaceae</taxon>
        <taxon>Baudoinia</taxon>
    </lineage>
</organism>
<dbReference type="RefSeq" id="XP_007681924.1">
    <property type="nucleotide sequence ID" value="XM_007683734.1"/>
</dbReference>
<dbReference type="OrthoDB" id="5427350at2759"/>
<evidence type="ECO:0000259" key="2">
    <source>
        <dbReference type="Pfam" id="PF00350"/>
    </source>
</evidence>
<sequence length="929" mass="103651">MAHNKRSGSPLFMGEDSDGDSAISSVKRNKIKPDTVPTYSDLPGNSAAGGRVPRYNAINEEGRPNLAIYHPSFAIAEGLVTTVCNDFIDVVKQLKESGYTDPEVESICDKSLKRWREPRHTYPDVGPVAFLGPAGVGKSSALNCILNQEAVAVESDSGTRGTALVHEYKDSKMDQPELYAVDVYYKHTKTVESLVERHCKAIVDLLNMPDEDLADMDAEERVEARQKHDTALNFFTTILCDYDEFASADEARDYFVEQRSEDIADIARHIVSLIAGALEAQGITRNGNVQSFTAQDEAELNVVFQRIAGHSGSTSSGNSNPSLWPLISTVSVHQDKDLLNAGVVLADTPGVTDTNRSVVEATRSYLRRAGTIMVFAQPSRIVQNPDLDANLRECISLGKMEKSFLIVTMIDQKSSLKEAEKQALPVTDKEMLLAAEQKVQKIKQDIVDASQEKNSTKDFQQYRAIDKRLRDLEIEEITAHKKVKQVVIEIRNRNIKRELKDKFRQLSGSKRAPDLKVFCVSHSEYQKHVVGYDIKDPPTLDVTGTGVPAVRRMLYSVPAYGKLNALEKISTTRLPHVFNGICGILSKDRLARKGDVEMVIAKVFESNESVLRGTIDSIKVAFYERILTLFRNNDQKWKEKAVNWLDNWANINGGTFTAFCRRSGHWKVPGNKTKTHWNHEILALFSRQVMSGYNALEDDVEGIQTSTFENVSEIYTRLKSKLEACDAFQGIDEKPFFKYIDEACDIVNANLAKQFKELMVAINQIRFASTLPNEESYTALQMQSTYEECLKVGSTNYAAVNVRNKQGKIRKRNGASAARVETIRRRLTGEGDTISIFAAVAQQALEVLEADLGTYAAKCQNVINSGAGAVQRDFDRRFQMPEAKAEKNEEAVRRLQQAAMEALAVIEGPLKEHLVLAKAYEEEDAYKSA</sequence>
<dbReference type="AlphaFoldDB" id="M2M3B8"/>
<dbReference type="EMBL" id="KB445565">
    <property type="protein sequence ID" value="EMC91006.1"/>
    <property type="molecule type" value="Genomic_DNA"/>
</dbReference>
<reference evidence="4 5" key="1">
    <citation type="journal article" date="2012" name="PLoS Pathog.">
        <title>Diverse lifestyles and strategies of plant pathogenesis encoded in the genomes of eighteen Dothideomycetes fungi.</title>
        <authorList>
            <person name="Ohm R.A."/>
            <person name="Feau N."/>
            <person name="Henrissat B."/>
            <person name="Schoch C.L."/>
            <person name="Horwitz B.A."/>
            <person name="Barry K.W."/>
            <person name="Condon B.J."/>
            <person name="Copeland A.C."/>
            <person name="Dhillon B."/>
            <person name="Glaser F."/>
            <person name="Hesse C.N."/>
            <person name="Kosti I."/>
            <person name="LaButti K."/>
            <person name="Lindquist E.A."/>
            <person name="Lucas S."/>
            <person name="Salamov A.A."/>
            <person name="Bradshaw R.E."/>
            <person name="Ciuffetti L."/>
            <person name="Hamelin R.C."/>
            <person name="Kema G.H.J."/>
            <person name="Lawrence C."/>
            <person name="Scott J.A."/>
            <person name="Spatafora J.W."/>
            <person name="Turgeon B.G."/>
            <person name="de Wit P.J.G.M."/>
            <person name="Zhong S."/>
            <person name="Goodwin S.B."/>
            <person name="Grigoriev I.V."/>
        </authorList>
    </citation>
    <scope>NUCLEOTIDE SEQUENCE [LARGE SCALE GENOMIC DNA]</scope>
    <source>
        <strain evidence="4 5">UAMH 10762</strain>
    </source>
</reference>
<dbReference type="Proteomes" id="UP000011761">
    <property type="component" value="Unassembled WGS sequence"/>
</dbReference>
<dbReference type="InterPro" id="IPR027417">
    <property type="entry name" value="P-loop_NTPase"/>
</dbReference>
<dbReference type="InterPro" id="IPR045063">
    <property type="entry name" value="Dynamin_N"/>
</dbReference>
<gene>
    <name evidence="4" type="ORF">BAUCODRAFT_161054</name>
</gene>
<feature type="region of interest" description="Disordered" evidence="1">
    <location>
        <begin position="1"/>
        <end position="47"/>
    </location>
</feature>
<feature type="domain" description="Dynamin N-terminal" evidence="2">
    <location>
        <begin position="128"/>
        <end position="378"/>
    </location>
</feature>
<dbReference type="Pfam" id="PF24564">
    <property type="entry name" value="DUF7605"/>
    <property type="match status" value="1"/>
</dbReference>
<dbReference type="KEGG" id="bcom:BAUCODRAFT_161054"/>
<evidence type="ECO:0000259" key="3">
    <source>
        <dbReference type="Pfam" id="PF24564"/>
    </source>
</evidence>
<dbReference type="OMA" id="IRCERIG"/>
<dbReference type="InterPro" id="IPR056024">
    <property type="entry name" value="DUF7605"/>
</dbReference>
<evidence type="ECO:0000256" key="1">
    <source>
        <dbReference type="SAM" id="MobiDB-lite"/>
    </source>
</evidence>
<dbReference type="PANTHER" id="PTHR36681">
    <property type="entry name" value="NUCLEAR GTPASE, GERMINAL CENTER-ASSOCIATED, TANDEM DUPLICATE 3"/>
    <property type="match status" value="1"/>
</dbReference>
<proteinExistence type="predicted"/>
<evidence type="ECO:0000313" key="4">
    <source>
        <dbReference type="EMBL" id="EMC91006.1"/>
    </source>
</evidence>
<dbReference type="Gene3D" id="3.40.50.300">
    <property type="entry name" value="P-loop containing nucleotide triphosphate hydrolases"/>
    <property type="match status" value="2"/>
</dbReference>
<dbReference type="eggNOG" id="ENOG502SJYS">
    <property type="taxonomic scope" value="Eukaryota"/>
</dbReference>
<evidence type="ECO:0000313" key="5">
    <source>
        <dbReference type="Proteomes" id="UP000011761"/>
    </source>
</evidence>
<accession>M2M3B8</accession>